<name>A0A1S8ASN4_9EURY</name>
<keyword evidence="4" id="KW-1185">Reference proteome</keyword>
<feature type="compositionally biased region" description="Basic and acidic residues" evidence="1">
    <location>
        <begin position="333"/>
        <end position="349"/>
    </location>
</feature>
<gene>
    <name evidence="3" type="ORF">A6E15_00285</name>
</gene>
<dbReference type="STRING" id="301967.A6E15_00285"/>
<evidence type="ECO:0000256" key="1">
    <source>
        <dbReference type="SAM" id="MobiDB-lite"/>
    </source>
</evidence>
<dbReference type="GO" id="GO:0016758">
    <property type="term" value="F:hexosyltransferase activity"/>
    <property type="evidence" value="ECO:0007669"/>
    <property type="project" value="UniProtKB-ARBA"/>
</dbReference>
<organism evidence="3 4">
    <name type="scientific">Natrinema saccharevitans</name>
    <dbReference type="NCBI Taxonomy" id="301967"/>
    <lineage>
        <taxon>Archaea</taxon>
        <taxon>Methanobacteriati</taxon>
        <taxon>Methanobacteriota</taxon>
        <taxon>Stenosarchaea group</taxon>
        <taxon>Halobacteria</taxon>
        <taxon>Halobacteriales</taxon>
        <taxon>Natrialbaceae</taxon>
        <taxon>Natrinema</taxon>
    </lineage>
</organism>
<dbReference type="EMBL" id="LWLN01000001">
    <property type="protein sequence ID" value="OLZ39514.1"/>
    <property type="molecule type" value="Genomic_DNA"/>
</dbReference>
<feature type="domain" description="Glycosyltransferase 2-like" evidence="2">
    <location>
        <begin position="12"/>
        <end position="125"/>
    </location>
</feature>
<dbReference type="InterPro" id="IPR029044">
    <property type="entry name" value="Nucleotide-diphossugar_trans"/>
</dbReference>
<dbReference type="Proteomes" id="UP000189370">
    <property type="component" value="Unassembled WGS sequence"/>
</dbReference>
<dbReference type="PANTHER" id="PTHR22916:SF3">
    <property type="entry name" value="UDP-GLCNAC:BETAGAL BETA-1,3-N-ACETYLGLUCOSAMINYLTRANSFERASE-LIKE PROTEIN 1"/>
    <property type="match status" value="1"/>
</dbReference>
<protein>
    <recommendedName>
        <fullName evidence="2">Glycosyltransferase 2-like domain-containing protein</fullName>
    </recommendedName>
</protein>
<dbReference type="InterPro" id="IPR001173">
    <property type="entry name" value="Glyco_trans_2-like"/>
</dbReference>
<dbReference type="CDD" id="cd00761">
    <property type="entry name" value="Glyco_tranf_GTA_type"/>
    <property type="match status" value="1"/>
</dbReference>
<dbReference type="OrthoDB" id="46222at2157"/>
<evidence type="ECO:0000259" key="2">
    <source>
        <dbReference type="Pfam" id="PF00535"/>
    </source>
</evidence>
<dbReference type="RefSeq" id="WP_076142863.1">
    <property type="nucleotide sequence ID" value="NZ_LWLN01000001.1"/>
</dbReference>
<dbReference type="Gene3D" id="3.90.550.10">
    <property type="entry name" value="Spore Coat Polysaccharide Biosynthesis Protein SpsA, Chain A"/>
    <property type="match status" value="1"/>
</dbReference>
<reference evidence="4" key="1">
    <citation type="submission" date="2016-04" db="EMBL/GenBank/DDBJ databases">
        <authorList>
            <person name="Chen S.-C."/>
            <person name="Lai M.-C."/>
        </authorList>
    </citation>
    <scope>NUCLEOTIDE SEQUENCE [LARGE SCALE GENOMIC DNA]</scope>
    <source>
        <strain evidence="4">AB14</strain>
    </source>
</reference>
<accession>A0A1S8ASN4</accession>
<feature type="region of interest" description="Disordered" evidence="1">
    <location>
        <begin position="318"/>
        <end position="349"/>
    </location>
</feature>
<dbReference type="AlphaFoldDB" id="A0A1S8ASN4"/>
<comment type="caution">
    <text evidence="3">The sequence shown here is derived from an EMBL/GenBank/DDBJ whole genome shotgun (WGS) entry which is preliminary data.</text>
</comment>
<dbReference type="Pfam" id="PF00535">
    <property type="entry name" value="Glycos_transf_2"/>
    <property type="match status" value="1"/>
</dbReference>
<dbReference type="SUPFAM" id="SSF53448">
    <property type="entry name" value="Nucleotide-diphospho-sugar transferases"/>
    <property type="match status" value="1"/>
</dbReference>
<evidence type="ECO:0000313" key="4">
    <source>
        <dbReference type="Proteomes" id="UP000189370"/>
    </source>
</evidence>
<evidence type="ECO:0000313" key="3">
    <source>
        <dbReference type="EMBL" id="OLZ39514.1"/>
    </source>
</evidence>
<proteinExistence type="predicted"/>
<dbReference type="PANTHER" id="PTHR22916">
    <property type="entry name" value="GLYCOSYLTRANSFERASE"/>
    <property type="match status" value="1"/>
</dbReference>
<sequence>MSQPERDQPLVSIVIPTYERPDLLGDAVESVSKQTYDPIELVIVDDGSTTHPETALDGASHSRIGSVRVCCHDTNLGANVARKTGISASSGEYVAFLDDDDYWQPRKIERQVRALERTAADVGVAFTGQHWIDDTGTVTDVVRPETEGDFMTNLARGARFGPFSTVMVRSEVFERAGYPDDRFPCWQDREWYFRIAEHYDFVSIPEPLTVRRFIGSERISNRYEAKRDTAYPLLVEKHGDRVATLGRRADRLFRGELSRGIGHDALLAGRYVESIRHLLRSLRYRPLAVRTYAHLFAAVGGPYTHRFARTAKRTINRLRYRSSGNESDTDGATGERRPIENRPPTESHR</sequence>